<dbReference type="CDD" id="cd18888">
    <property type="entry name" value="NUDIX_ADPRase_Nudt5"/>
    <property type="match status" value="1"/>
</dbReference>
<feature type="domain" description="Nudix hydrolase" evidence="3">
    <location>
        <begin position="91"/>
        <end position="229"/>
    </location>
</feature>
<dbReference type="GO" id="GO:0006753">
    <property type="term" value="P:nucleoside phosphate metabolic process"/>
    <property type="evidence" value="ECO:0007669"/>
    <property type="project" value="TreeGrafter"/>
</dbReference>
<dbReference type="GO" id="GO:0005634">
    <property type="term" value="C:nucleus"/>
    <property type="evidence" value="ECO:0007669"/>
    <property type="project" value="TreeGrafter"/>
</dbReference>
<dbReference type="InterPro" id="IPR015797">
    <property type="entry name" value="NUDIX_hydrolase-like_dom_sf"/>
</dbReference>
<name>A0A2J6QKC5_9HELO</name>
<evidence type="ECO:0000313" key="4">
    <source>
        <dbReference type="EMBL" id="PMD26687.1"/>
    </source>
</evidence>
<evidence type="ECO:0000313" key="5">
    <source>
        <dbReference type="Proteomes" id="UP000235672"/>
    </source>
</evidence>
<dbReference type="PROSITE" id="PS51462">
    <property type="entry name" value="NUDIX"/>
    <property type="match status" value="1"/>
</dbReference>
<dbReference type="Pfam" id="PF00293">
    <property type="entry name" value="NUDIX"/>
    <property type="match status" value="1"/>
</dbReference>
<dbReference type="SUPFAM" id="SSF55811">
    <property type="entry name" value="Nudix"/>
    <property type="match status" value="1"/>
</dbReference>
<proteinExistence type="inferred from homology"/>
<evidence type="ECO:0000259" key="3">
    <source>
        <dbReference type="PROSITE" id="PS51462"/>
    </source>
</evidence>
<dbReference type="OrthoDB" id="10249920at2759"/>
<dbReference type="InterPro" id="IPR000086">
    <property type="entry name" value="NUDIX_hydrolase_dom"/>
</dbReference>
<dbReference type="PANTHER" id="PTHR11839:SF26">
    <property type="entry name" value="ADP-RIBOSE DIPHOSPHATASE"/>
    <property type="match status" value="1"/>
</dbReference>
<dbReference type="InterPro" id="IPR020084">
    <property type="entry name" value="NUDIX_hydrolase_CS"/>
</dbReference>
<organism evidence="4 5">
    <name type="scientific">Hyaloscypha hepaticicola</name>
    <dbReference type="NCBI Taxonomy" id="2082293"/>
    <lineage>
        <taxon>Eukaryota</taxon>
        <taxon>Fungi</taxon>
        <taxon>Dikarya</taxon>
        <taxon>Ascomycota</taxon>
        <taxon>Pezizomycotina</taxon>
        <taxon>Leotiomycetes</taxon>
        <taxon>Helotiales</taxon>
        <taxon>Hyaloscyphaceae</taxon>
        <taxon>Hyaloscypha</taxon>
    </lineage>
</organism>
<evidence type="ECO:0000256" key="1">
    <source>
        <dbReference type="ARBA" id="ARBA00022801"/>
    </source>
</evidence>
<dbReference type="Proteomes" id="UP000235672">
    <property type="component" value="Unassembled WGS sequence"/>
</dbReference>
<evidence type="ECO:0000256" key="2">
    <source>
        <dbReference type="RuleBase" id="RU003476"/>
    </source>
</evidence>
<dbReference type="EMBL" id="KZ613467">
    <property type="protein sequence ID" value="PMD26687.1"/>
    <property type="molecule type" value="Genomic_DNA"/>
</dbReference>
<keyword evidence="1 2" id="KW-0378">Hydrolase</keyword>
<dbReference type="Gene3D" id="3.90.79.10">
    <property type="entry name" value="Nucleoside Triphosphate Pyrophosphohydrolase"/>
    <property type="match status" value="1"/>
</dbReference>
<dbReference type="FunFam" id="3.90.79.10:FF:000016">
    <property type="entry name" value="ADP-sugar pyrophosphatase isoform X1"/>
    <property type="match status" value="1"/>
</dbReference>
<dbReference type="InterPro" id="IPR020476">
    <property type="entry name" value="Nudix_hydrolase"/>
</dbReference>
<dbReference type="PROSITE" id="PS00893">
    <property type="entry name" value="NUDIX_BOX"/>
    <property type="match status" value="1"/>
</dbReference>
<dbReference type="GO" id="GO:0047631">
    <property type="term" value="F:ADP-ribose diphosphatase activity"/>
    <property type="evidence" value="ECO:0007669"/>
    <property type="project" value="TreeGrafter"/>
</dbReference>
<keyword evidence="5" id="KW-1185">Reference proteome</keyword>
<dbReference type="AlphaFoldDB" id="A0A2J6QKC5"/>
<dbReference type="GO" id="GO:0019693">
    <property type="term" value="P:ribose phosphate metabolic process"/>
    <property type="evidence" value="ECO:0007669"/>
    <property type="project" value="TreeGrafter"/>
</dbReference>
<protein>
    <recommendedName>
        <fullName evidence="3">Nudix hydrolase domain-containing protein</fullName>
    </recommendedName>
</protein>
<dbReference type="STRING" id="1745343.A0A2J6QKC5"/>
<comment type="similarity">
    <text evidence="2">Belongs to the Nudix hydrolase family.</text>
</comment>
<dbReference type="PRINTS" id="PR00502">
    <property type="entry name" value="NUDIXFAMILY"/>
</dbReference>
<sequence>MPVTSTSLKVLRPHLRFAAFRTAISTPSYQLRKKHRKTAMPSSAQPPRIDKVTPLPSHEAKWVELLKLDWTDQNGKPRVWETAGRKTRGSSGVDAVAIMTILRHPSRPPATIIILQYRPPVDAICVEFPAGLIDAGETPEVAAERELKEETGYVGRVIGISPTVVSNPGMSTGNMKLATVEVVLGEEDLQPEQDLEEGEFIELVIVPLVELYEKLLAYSAEGKKVDSRLWHTAAGLHLAKQLQ</sequence>
<dbReference type="PANTHER" id="PTHR11839">
    <property type="entry name" value="UDP/ADP-SUGAR PYROPHOSPHATASE"/>
    <property type="match status" value="1"/>
</dbReference>
<gene>
    <name evidence="4" type="ORF">NA56DRAFT_641377</name>
</gene>
<reference evidence="4 5" key="1">
    <citation type="submission" date="2016-05" db="EMBL/GenBank/DDBJ databases">
        <title>A degradative enzymes factory behind the ericoid mycorrhizal symbiosis.</title>
        <authorList>
            <consortium name="DOE Joint Genome Institute"/>
            <person name="Martino E."/>
            <person name="Morin E."/>
            <person name="Grelet G."/>
            <person name="Kuo A."/>
            <person name="Kohler A."/>
            <person name="Daghino S."/>
            <person name="Barry K."/>
            <person name="Choi C."/>
            <person name="Cichocki N."/>
            <person name="Clum A."/>
            <person name="Copeland A."/>
            <person name="Hainaut M."/>
            <person name="Haridas S."/>
            <person name="Labutti K."/>
            <person name="Lindquist E."/>
            <person name="Lipzen A."/>
            <person name="Khouja H.-R."/>
            <person name="Murat C."/>
            <person name="Ohm R."/>
            <person name="Olson A."/>
            <person name="Spatafora J."/>
            <person name="Veneault-Fourrey C."/>
            <person name="Henrissat B."/>
            <person name="Grigoriev I."/>
            <person name="Martin F."/>
            <person name="Perotto S."/>
        </authorList>
    </citation>
    <scope>NUCLEOTIDE SEQUENCE [LARGE SCALE GENOMIC DNA]</scope>
    <source>
        <strain evidence="4 5">UAMH 7357</strain>
    </source>
</reference>
<accession>A0A2J6QKC5</accession>